<organism evidence="1">
    <name type="scientific">Aspergillus arachidicola</name>
    <dbReference type="NCBI Taxonomy" id="656916"/>
    <lineage>
        <taxon>Eukaryota</taxon>
        <taxon>Fungi</taxon>
        <taxon>Dikarya</taxon>
        <taxon>Ascomycota</taxon>
        <taxon>Pezizomycotina</taxon>
        <taxon>Eurotiomycetes</taxon>
        <taxon>Eurotiomycetidae</taxon>
        <taxon>Eurotiales</taxon>
        <taxon>Aspergillaceae</taxon>
        <taxon>Aspergillus</taxon>
        <taxon>Aspergillus subgen. Circumdati</taxon>
    </lineage>
</organism>
<evidence type="ECO:0000313" key="1">
    <source>
        <dbReference type="EMBL" id="KAE8336261.1"/>
    </source>
</evidence>
<proteinExistence type="predicted"/>
<dbReference type="OrthoDB" id="5130616at2759"/>
<protein>
    <recommendedName>
        <fullName evidence="2">F-box domain protein</fullName>
    </recommendedName>
</protein>
<dbReference type="AlphaFoldDB" id="A0A5N6XSX0"/>
<evidence type="ECO:0008006" key="2">
    <source>
        <dbReference type="Google" id="ProtNLM"/>
    </source>
</evidence>
<accession>A0A5N6XSX0</accession>
<gene>
    <name evidence="1" type="ORF">BDV24DRAFT_168403</name>
</gene>
<dbReference type="Proteomes" id="UP000325558">
    <property type="component" value="Unassembled WGS sequence"/>
</dbReference>
<reference evidence="1" key="1">
    <citation type="submission" date="2019-04" db="EMBL/GenBank/DDBJ databases">
        <title>Friends and foes A comparative genomics study of 23 Aspergillus species from section Flavi.</title>
        <authorList>
            <consortium name="DOE Joint Genome Institute"/>
            <person name="Kjaerbolling I."/>
            <person name="Vesth T."/>
            <person name="Frisvad J.C."/>
            <person name="Nybo J.L."/>
            <person name="Theobald S."/>
            <person name="Kildgaard S."/>
            <person name="Isbrandt T."/>
            <person name="Kuo A."/>
            <person name="Sato A."/>
            <person name="Lyhne E.K."/>
            <person name="Kogle M.E."/>
            <person name="Wiebenga A."/>
            <person name="Kun R.S."/>
            <person name="Lubbers R.J."/>
            <person name="Makela M.R."/>
            <person name="Barry K."/>
            <person name="Chovatia M."/>
            <person name="Clum A."/>
            <person name="Daum C."/>
            <person name="Haridas S."/>
            <person name="He G."/>
            <person name="LaButti K."/>
            <person name="Lipzen A."/>
            <person name="Mondo S."/>
            <person name="Riley R."/>
            <person name="Salamov A."/>
            <person name="Simmons B.A."/>
            <person name="Magnuson J.K."/>
            <person name="Henrissat B."/>
            <person name="Mortensen U.H."/>
            <person name="Larsen T.O."/>
            <person name="Devries R.P."/>
            <person name="Grigoriev I.V."/>
            <person name="Machida M."/>
            <person name="Baker S.E."/>
            <person name="Andersen M.R."/>
        </authorList>
    </citation>
    <scope>NUCLEOTIDE SEQUENCE</scope>
    <source>
        <strain evidence="1">CBS 117612</strain>
    </source>
</reference>
<dbReference type="EMBL" id="ML737198">
    <property type="protein sequence ID" value="KAE8336261.1"/>
    <property type="molecule type" value="Genomic_DNA"/>
</dbReference>
<name>A0A5N6XSX0_9EURO</name>
<sequence>MDLPESDYSLCRCWHQLFFGQVYSCLHIEDDFDTFDGLARLAVSLVQNPRLALAVREFDTGMWFLGEGGYKKDIDITVFHLLLEQIGASSNDLAKWKDQLDNNDEDIWRTILIIMMKNLRVLKMGYMNSDFLSHVMTLVATNRKPFDTDPALQHLEEVWANTVEIENGYMVMEFIPFIHLPSMKVLQAHTLNVYNESSPIPSALRPAPASSGINELYLIDINTDSNGSSGFTDMIVACKSLRVFEYQHILGSPWPDGEVEFRSRPFYGPLSTQRHSLQVLRLNGGGRYDFRNPDCHKELVQEPVRHEGRPSNDWFGSLHEFTALRELRIRLRNLLDFGASSKTPTFSFLDILPYSLEYLSIADYMAMDFDILMANLKAMLTCREDKFPALKKLDIRLHCCILCVKKYSMGSEILVHVQNSFAQAQEAFQKFESALNRSATLTLMINNDQKGVTHYFSTVSSG</sequence>